<comment type="similarity">
    <text evidence="3">Belongs to the PMEI family.</text>
</comment>
<sequence>MDLCVTSLRSDPRSSSADVKGLVHITFELVQSNVTDTFGQVKALLETTTDPDVKQSLNDCFGLYKKSVSTTLPDAISALDSSLELAGILINEVKSNAEDCERDFTDGPNSRKSPLGDRNLVAFRLAAPHPWLALEGRWRHWHWQLRSPFCPIQCSSLVLHVTSPALIPTDALLNIVLFGKDTQQSLKALSRGIAPPRAPGASPMWSMVLHMGDAPGALGGAIPRDKALRDCCVSFPKRTILSSASVGIRAGDVTKNAFWYWGIAHSSPPHKNIVLFGSSGSRPLKALSRGIAPPRAPGASPMWSMVLHMGDAPGALGGAIPRDKALRDCCVSFPKRTILSSASVGIRAGDVTLQP</sequence>
<gene>
    <name evidence="5" type="ORF">FSB_LOCUS22994</name>
</gene>
<evidence type="ECO:0000256" key="2">
    <source>
        <dbReference type="ARBA" id="ARBA00023157"/>
    </source>
</evidence>
<dbReference type="GO" id="GO:0004857">
    <property type="term" value="F:enzyme inhibitor activity"/>
    <property type="evidence" value="ECO:0007669"/>
    <property type="project" value="InterPro"/>
</dbReference>
<dbReference type="InterPro" id="IPR035513">
    <property type="entry name" value="Invertase/methylesterase_inhib"/>
</dbReference>
<dbReference type="InterPro" id="IPR006501">
    <property type="entry name" value="Pectinesterase_inhib_dom"/>
</dbReference>
<dbReference type="NCBIfam" id="TIGR01614">
    <property type="entry name" value="PME_inhib"/>
    <property type="match status" value="1"/>
</dbReference>
<proteinExistence type="inferred from homology"/>
<keyword evidence="2" id="KW-1015">Disulfide bond</keyword>
<accession>A0A2N9G6B7</accession>
<evidence type="ECO:0000259" key="4">
    <source>
        <dbReference type="SMART" id="SM00856"/>
    </source>
</evidence>
<protein>
    <recommendedName>
        <fullName evidence="4">Pectinesterase inhibitor domain-containing protein</fullName>
    </recommendedName>
</protein>
<dbReference type="Gene3D" id="1.20.140.40">
    <property type="entry name" value="Invertase/pectin methylesterase inhibitor family protein"/>
    <property type="match status" value="1"/>
</dbReference>
<dbReference type="AlphaFoldDB" id="A0A2N9G6B7"/>
<organism evidence="5">
    <name type="scientific">Fagus sylvatica</name>
    <name type="common">Beechnut</name>
    <dbReference type="NCBI Taxonomy" id="28930"/>
    <lineage>
        <taxon>Eukaryota</taxon>
        <taxon>Viridiplantae</taxon>
        <taxon>Streptophyta</taxon>
        <taxon>Embryophyta</taxon>
        <taxon>Tracheophyta</taxon>
        <taxon>Spermatophyta</taxon>
        <taxon>Magnoliopsida</taxon>
        <taxon>eudicotyledons</taxon>
        <taxon>Gunneridae</taxon>
        <taxon>Pentapetalae</taxon>
        <taxon>rosids</taxon>
        <taxon>fabids</taxon>
        <taxon>Fagales</taxon>
        <taxon>Fagaceae</taxon>
        <taxon>Fagus</taxon>
    </lineage>
</organism>
<evidence type="ECO:0000313" key="5">
    <source>
        <dbReference type="EMBL" id="SPC95112.1"/>
    </source>
</evidence>
<dbReference type="Pfam" id="PF04043">
    <property type="entry name" value="PMEI"/>
    <property type="match status" value="1"/>
</dbReference>
<keyword evidence="1" id="KW-0732">Signal</keyword>
<reference evidence="5" key="1">
    <citation type="submission" date="2018-02" db="EMBL/GenBank/DDBJ databases">
        <authorList>
            <person name="Cohen D.B."/>
            <person name="Kent A.D."/>
        </authorList>
    </citation>
    <scope>NUCLEOTIDE SEQUENCE</scope>
</reference>
<feature type="domain" description="Pectinesterase inhibitor" evidence="4">
    <location>
        <begin position="1"/>
        <end position="123"/>
    </location>
</feature>
<name>A0A2N9G6B7_FAGSY</name>
<evidence type="ECO:0000256" key="3">
    <source>
        <dbReference type="ARBA" id="ARBA00038471"/>
    </source>
</evidence>
<dbReference type="EMBL" id="OIVN01001541">
    <property type="protein sequence ID" value="SPC95112.1"/>
    <property type="molecule type" value="Genomic_DNA"/>
</dbReference>
<dbReference type="SMART" id="SM00856">
    <property type="entry name" value="PMEI"/>
    <property type="match status" value="1"/>
</dbReference>
<evidence type="ECO:0000256" key="1">
    <source>
        <dbReference type="ARBA" id="ARBA00022729"/>
    </source>
</evidence>
<dbReference type="PANTHER" id="PTHR35357">
    <property type="entry name" value="OS02G0537100 PROTEIN"/>
    <property type="match status" value="1"/>
</dbReference>
<dbReference type="SUPFAM" id="SSF101148">
    <property type="entry name" value="Plant invertase/pectin methylesterase inhibitor"/>
    <property type="match status" value="1"/>
</dbReference>
<dbReference type="PANTHER" id="PTHR35357:SF8">
    <property type="entry name" value="OS01G0111000 PROTEIN"/>
    <property type="match status" value="1"/>
</dbReference>